<keyword evidence="1" id="KW-0732">Signal</keyword>
<dbReference type="AlphaFoldDB" id="A0A6L6WHI5"/>
<dbReference type="Proteomes" id="UP000478892">
    <property type="component" value="Unassembled WGS sequence"/>
</dbReference>
<dbReference type="InterPro" id="IPR036514">
    <property type="entry name" value="SGNH_hydro_sf"/>
</dbReference>
<keyword evidence="4" id="KW-1185">Reference proteome</keyword>
<evidence type="ECO:0000259" key="2">
    <source>
        <dbReference type="Pfam" id="PF13472"/>
    </source>
</evidence>
<evidence type="ECO:0000313" key="3">
    <source>
        <dbReference type="EMBL" id="MVO17174.1"/>
    </source>
</evidence>
<protein>
    <submittedName>
        <fullName evidence="3">Arylesterase</fullName>
    </submittedName>
</protein>
<gene>
    <name evidence="3" type="ORF">GO984_15280</name>
</gene>
<dbReference type="PANTHER" id="PTHR30383:SF24">
    <property type="entry name" value="THIOESTERASE 1_PROTEASE 1_LYSOPHOSPHOLIPASE L1"/>
    <property type="match status" value="1"/>
</dbReference>
<feature type="chain" id="PRO_5026703186" evidence="1">
    <location>
        <begin position="20"/>
        <end position="213"/>
    </location>
</feature>
<dbReference type="SUPFAM" id="SSF52266">
    <property type="entry name" value="SGNH hydrolase"/>
    <property type="match status" value="1"/>
</dbReference>
<dbReference type="PANTHER" id="PTHR30383">
    <property type="entry name" value="THIOESTERASE 1/PROTEASE 1/LYSOPHOSPHOLIPASE L1"/>
    <property type="match status" value="1"/>
</dbReference>
<dbReference type="EMBL" id="WQLV01000009">
    <property type="protein sequence ID" value="MVO17174.1"/>
    <property type="molecule type" value="Genomic_DNA"/>
</dbReference>
<dbReference type="RefSeq" id="WP_157023483.1">
    <property type="nucleotide sequence ID" value="NZ_WQLV01000009.1"/>
</dbReference>
<dbReference type="InterPro" id="IPR013830">
    <property type="entry name" value="SGNH_hydro"/>
</dbReference>
<dbReference type="GO" id="GO:0004622">
    <property type="term" value="F:phosphatidylcholine lysophospholipase activity"/>
    <property type="evidence" value="ECO:0007669"/>
    <property type="project" value="TreeGrafter"/>
</dbReference>
<dbReference type="Pfam" id="PF13472">
    <property type="entry name" value="Lipase_GDSL_2"/>
    <property type="match status" value="1"/>
</dbReference>
<evidence type="ECO:0000256" key="1">
    <source>
        <dbReference type="SAM" id="SignalP"/>
    </source>
</evidence>
<feature type="domain" description="SGNH hydrolase-type esterase" evidence="2">
    <location>
        <begin position="26"/>
        <end position="194"/>
    </location>
</feature>
<feature type="signal peptide" evidence="1">
    <location>
        <begin position="1"/>
        <end position="19"/>
    </location>
</feature>
<sequence length="213" mass="22330">MHKMLTTAVLLFISTMAAAEPLRITAFGDSLVHGYGLPTDQGLVPQLQVWLQENGADVVLTNAGVSGDTTAGGAARIDWTLSDNPQGLIILLGGNDMLRGMKPENAKTNLAAILTAAQAQNVDVLLIGMQAPGNFGPDYKVAFEAIYSDLATQFGSLLFKDAFTGISNQVSGDPVAAQKYLQDDGIHPNVEGVALNVAALGPVALQLVERISK</sequence>
<evidence type="ECO:0000313" key="4">
    <source>
        <dbReference type="Proteomes" id="UP000478892"/>
    </source>
</evidence>
<organism evidence="3 4">
    <name type="scientific">Parasedimentitalea huanghaiensis</name>
    <dbReference type="NCBI Taxonomy" id="2682100"/>
    <lineage>
        <taxon>Bacteria</taxon>
        <taxon>Pseudomonadati</taxon>
        <taxon>Pseudomonadota</taxon>
        <taxon>Alphaproteobacteria</taxon>
        <taxon>Rhodobacterales</taxon>
        <taxon>Paracoccaceae</taxon>
        <taxon>Parasedimentitalea</taxon>
    </lineage>
</organism>
<comment type="caution">
    <text evidence="3">The sequence shown here is derived from an EMBL/GenBank/DDBJ whole genome shotgun (WGS) entry which is preliminary data.</text>
</comment>
<name>A0A6L6WHI5_9RHOB</name>
<dbReference type="InterPro" id="IPR051532">
    <property type="entry name" value="Ester_Hydrolysis_Enzymes"/>
</dbReference>
<dbReference type="Gene3D" id="3.40.50.1110">
    <property type="entry name" value="SGNH hydrolase"/>
    <property type="match status" value="1"/>
</dbReference>
<reference evidence="3 4" key="1">
    <citation type="submission" date="2019-12" db="EMBL/GenBank/DDBJ databases">
        <authorList>
            <person name="Zhang Y.-J."/>
        </authorList>
    </citation>
    <scope>NUCLEOTIDE SEQUENCE [LARGE SCALE GENOMIC DNA]</scope>
    <source>
        <strain evidence="3 4">CY05</strain>
    </source>
</reference>
<dbReference type="CDD" id="cd01822">
    <property type="entry name" value="Lysophospholipase_L1_like"/>
    <property type="match status" value="1"/>
</dbReference>
<proteinExistence type="predicted"/>
<accession>A0A6L6WHI5</accession>